<keyword evidence="2" id="KW-0472">Membrane</keyword>
<dbReference type="PROSITE" id="PS50887">
    <property type="entry name" value="GGDEF"/>
    <property type="match status" value="1"/>
</dbReference>
<dbReference type="Gene3D" id="3.30.70.270">
    <property type="match status" value="1"/>
</dbReference>
<feature type="coiled-coil region" evidence="1">
    <location>
        <begin position="107"/>
        <end position="166"/>
    </location>
</feature>
<reference evidence="4" key="1">
    <citation type="journal article" date="2020" name="mSystems">
        <title>Genome- and Community-Level Interaction Insights into Carbon Utilization and Element Cycling Functions of Hydrothermarchaeota in Hydrothermal Sediment.</title>
        <authorList>
            <person name="Zhou Z."/>
            <person name="Liu Y."/>
            <person name="Xu W."/>
            <person name="Pan J."/>
            <person name="Luo Z.H."/>
            <person name="Li M."/>
        </authorList>
    </citation>
    <scope>NUCLEOTIDE SEQUENCE [LARGE SCALE GENOMIC DNA]</scope>
    <source>
        <strain evidence="4">SpSt-6</strain>
    </source>
</reference>
<keyword evidence="1" id="KW-0175">Coiled coil</keyword>
<proteinExistence type="predicted"/>
<dbReference type="SUPFAM" id="SSF55073">
    <property type="entry name" value="Nucleotide cyclase"/>
    <property type="match status" value="1"/>
</dbReference>
<gene>
    <name evidence="4" type="ORF">ENT66_07075</name>
</gene>
<feature type="transmembrane region" description="Helical" evidence="2">
    <location>
        <begin position="93"/>
        <end position="110"/>
    </location>
</feature>
<sequence>MREKFDVNKDVILFDLLMIFWLLVLIFVFITTPNISFFNYIMTSALILNMILAYNLGLVLGLIFSLIIIFIYGSYILYSILVLGKITKFEIDYIFWLFVFPVGAFISGTLQNEFKKLKEETEKSKEKEKFILLDEITGFLNAHGFFQRLEEEVSRANRTKEKLSVLYLRLTDAKDLYRIYGKSGFEKILSTISNEIMKNTRMIDVKGILDEETIGIILPNTDLESAKIVREKLHKVLDRIIVEINGRKRAISLKINIGISEYNFGEDYLAVWQRAREDSRYDV</sequence>
<name>A0A7C4JSJ0_9BACT</name>
<feature type="transmembrane region" description="Helical" evidence="2">
    <location>
        <begin position="12"/>
        <end position="31"/>
    </location>
</feature>
<evidence type="ECO:0000256" key="2">
    <source>
        <dbReference type="SAM" id="Phobius"/>
    </source>
</evidence>
<dbReference type="SMART" id="SM00267">
    <property type="entry name" value="GGDEF"/>
    <property type="match status" value="1"/>
</dbReference>
<dbReference type="InterPro" id="IPR029787">
    <property type="entry name" value="Nucleotide_cyclase"/>
</dbReference>
<keyword evidence="2" id="KW-0812">Transmembrane</keyword>
<dbReference type="EMBL" id="DSZN01000108">
    <property type="protein sequence ID" value="HGQ86054.1"/>
    <property type="molecule type" value="Genomic_DNA"/>
</dbReference>
<dbReference type="NCBIfam" id="TIGR00254">
    <property type="entry name" value="GGDEF"/>
    <property type="match status" value="1"/>
</dbReference>
<dbReference type="InterPro" id="IPR000160">
    <property type="entry name" value="GGDEF_dom"/>
</dbReference>
<dbReference type="InterPro" id="IPR043128">
    <property type="entry name" value="Rev_trsase/Diguanyl_cyclase"/>
</dbReference>
<organism evidence="4">
    <name type="scientific">Thermodesulfobacterium geofontis</name>
    <dbReference type="NCBI Taxonomy" id="1295609"/>
    <lineage>
        <taxon>Bacteria</taxon>
        <taxon>Pseudomonadati</taxon>
        <taxon>Thermodesulfobacteriota</taxon>
        <taxon>Thermodesulfobacteria</taxon>
        <taxon>Thermodesulfobacteriales</taxon>
        <taxon>Thermodesulfobacteriaceae</taxon>
        <taxon>Thermodesulfobacterium</taxon>
    </lineage>
</organism>
<comment type="caution">
    <text evidence="4">The sequence shown here is derived from an EMBL/GenBank/DDBJ whole genome shotgun (WGS) entry which is preliminary data.</text>
</comment>
<feature type="domain" description="GGDEF" evidence="3">
    <location>
        <begin position="161"/>
        <end position="283"/>
    </location>
</feature>
<evidence type="ECO:0000256" key="1">
    <source>
        <dbReference type="SAM" id="Coils"/>
    </source>
</evidence>
<keyword evidence="2" id="KW-1133">Transmembrane helix</keyword>
<evidence type="ECO:0000259" key="3">
    <source>
        <dbReference type="PROSITE" id="PS50887"/>
    </source>
</evidence>
<accession>A0A7C4JSJ0</accession>
<evidence type="ECO:0000313" key="4">
    <source>
        <dbReference type="EMBL" id="HGQ86054.1"/>
    </source>
</evidence>
<feature type="transmembrane region" description="Helical" evidence="2">
    <location>
        <begin position="61"/>
        <end position="81"/>
    </location>
</feature>
<dbReference type="AlphaFoldDB" id="A0A7C4JSJ0"/>
<protein>
    <submittedName>
        <fullName evidence="4">Diguanylate cyclase</fullName>
    </submittedName>
</protein>
<dbReference type="Pfam" id="PF00990">
    <property type="entry name" value="GGDEF"/>
    <property type="match status" value="1"/>
</dbReference>